<evidence type="ECO:0000256" key="7">
    <source>
        <dbReference type="ARBA" id="ARBA00013188"/>
    </source>
</evidence>
<feature type="binding site" evidence="10">
    <location>
        <position position="34"/>
    </location>
    <ligand>
        <name>a divalent metal cation</name>
        <dbReference type="ChEBI" id="CHEBI:60240"/>
    </ligand>
</feature>
<feature type="active site" description="Proton acceptor" evidence="10">
    <location>
        <position position="34"/>
    </location>
</feature>
<dbReference type="Proteomes" id="UP001595880">
    <property type="component" value="Unassembled WGS sequence"/>
</dbReference>
<comment type="cofactor">
    <cofactor evidence="3">
        <name>Co(2+)</name>
        <dbReference type="ChEBI" id="CHEBI:48828"/>
    </cofactor>
</comment>
<dbReference type="PANTHER" id="PTHR11749">
    <property type="entry name" value="RIBULOSE-5-PHOSPHATE-3-EPIMERASE"/>
    <property type="match status" value="1"/>
</dbReference>
<evidence type="ECO:0000256" key="10">
    <source>
        <dbReference type="HAMAP-Rule" id="MF_02227"/>
    </source>
</evidence>
<sequence length="219" mass="24286">MSKLGPSLMCADLGNIERDIKALDDAGVDFYHIDIMDGRFVPNFTLGPDFVKKVRSLTKTPIDVHLMIQQPELYIDLFADAGADMISIHQESTENLQRALTEIKSKGLKAGVAINPATSLEFIDYVYDVIDYVVVMTVNPGFAGQKFITTMYDKIAKLHSKIEELGRPIEIQVDGNIGPNTIPKCHESGADMYVLGTSAVFNSENSLKENVKNTRKLFI</sequence>
<dbReference type="Pfam" id="PF00834">
    <property type="entry name" value="Ribul_P_3_epim"/>
    <property type="match status" value="1"/>
</dbReference>
<comment type="catalytic activity">
    <reaction evidence="1 10 11">
        <text>D-ribulose 5-phosphate = D-xylulose 5-phosphate</text>
        <dbReference type="Rhea" id="RHEA:13677"/>
        <dbReference type="ChEBI" id="CHEBI:57737"/>
        <dbReference type="ChEBI" id="CHEBI:58121"/>
        <dbReference type="EC" id="5.1.3.1"/>
    </reaction>
</comment>
<keyword evidence="13" id="KW-1185">Reference proteome</keyword>
<gene>
    <name evidence="10 12" type="primary">rpe</name>
    <name evidence="12" type="ORF">ACFOZ1_08600</name>
</gene>
<evidence type="ECO:0000256" key="6">
    <source>
        <dbReference type="ARBA" id="ARBA00009541"/>
    </source>
</evidence>
<evidence type="ECO:0000256" key="4">
    <source>
        <dbReference type="ARBA" id="ARBA00001947"/>
    </source>
</evidence>
<evidence type="ECO:0000256" key="2">
    <source>
        <dbReference type="ARBA" id="ARBA00001936"/>
    </source>
</evidence>
<organism evidence="12 13">
    <name type="scientific">Gracilibacillus marinus</name>
    <dbReference type="NCBI Taxonomy" id="630535"/>
    <lineage>
        <taxon>Bacteria</taxon>
        <taxon>Bacillati</taxon>
        <taxon>Bacillota</taxon>
        <taxon>Bacilli</taxon>
        <taxon>Bacillales</taxon>
        <taxon>Bacillaceae</taxon>
        <taxon>Gracilibacillus</taxon>
    </lineage>
</organism>
<dbReference type="PIRSF" id="PIRSF001461">
    <property type="entry name" value="RPE"/>
    <property type="match status" value="1"/>
</dbReference>
<feature type="active site" description="Proton donor" evidence="10">
    <location>
        <position position="174"/>
    </location>
</feature>
<dbReference type="InterPro" id="IPR026019">
    <property type="entry name" value="Ribul_P_3_epim"/>
</dbReference>
<evidence type="ECO:0000256" key="1">
    <source>
        <dbReference type="ARBA" id="ARBA00001782"/>
    </source>
</evidence>
<dbReference type="PROSITE" id="PS01086">
    <property type="entry name" value="RIBUL_P_3_EPIMER_2"/>
    <property type="match status" value="1"/>
</dbReference>
<keyword evidence="8 10" id="KW-0479">Metal-binding</keyword>
<evidence type="ECO:0000256" key="11">
    <source>
        <dbReference type="PIRNR" id="PIRNR001461"/>
    </source>
</evidence>
<evidence type="ECO:0000256" key="9">
    <source>
        <dbReference type="ARBA" id="ARBA00023235"/>
    </source>
</evidence>
<comment type="function">
    <text evidence="10">Catalyzes the reversible epimerization of D-ribulose 5-phosphate to D-xylulose 5-phosphate.</text>
</comment>
<evidence type="ECO:0000256" key="8">
    <source>
        <dbReference type="ARBA" id="ARBA00022723"/>
    </source>
</evidence>
<name>A0ABV8VTQ3_9BACI</name>
<dbReference type="NCBIfam" id="TIGR01163">
    <property type="entry name" value="rpe"/>
    <property type="match status" value="1"/>
</dbReference>
<accession>A0ABV8VTQ3</accession>
<dbReference type="SUPFAM" id="SSF51366">
    <property type="entry name" value="Ribulose-phoshate binding barrel"/>
    <property type="match status" value="1"/>
</dbReference>
<dbReference type="InterPro" id="IPR013785">
    <property type="entry name" value="Aldolase_TIM"/>
</dbReference>
<reference evidence="13" key="1">
    <citation type="journal article" date="2019" name="Int. J. Syst. Evol. Microbiol.">
        <title>The Global Catalogue of Microorganisms (GCM) 10K type strain sequencing project: providing services to taxonomists for standard genome sequencing and annotation.</title>
        <authorList>
            <consortium name="The Broad Institute Genomics Platform"/>
            <consortium name="The Broad Institute Genome Sequencing Center for Infectious Disease"/>
            <person name="Wu L."/>
            <person name="Ma J."/>
        </authorList>
    </citation>
    <scope>NUCLEOTIDE SEQUENCE [LARGE SCALE GENOMIC DNA]</scope>
    <source>
        <strain evidence="13">KACC 14058</strain>
    </source>
</reference>
<feature type="binding site" evidence="10">
    <location>
        <begin position="141"/>
        <end position="144"/>
    </location>
    <ligand>
        <name>substrate</name>
    </ligand>
</feature>
<dbReference type="InterPro" id="IPR011060">
    <property type="entry name" value="RibuloseP-bd_barrel"/>
</dbReference>
<comment type="similarity">
    <text evidence="6 10 11">Belongs to the ribulose-phosphate 3-epimerase family.</text>
</comment>
<evidence type="ECO:0000313" key="12">
    <source>
        <dbReference type="EMBL" id="MFC4387869.1"/>
    </source>
</evidence>
<comment type="cofactor">
    <cofactor evidence="10">
        <name>a divalent metal cation</name>
        <dbReference type="ChEBI" id="CHEBI:60240"/>
    </cofactor>
    <text evidence="10">Binds 1 divalent metal cation per subunit.</text>
</comment>
<dbReference type="HAMAP" id="MF_02227">
    <property type="entry name" value="RPE"/>
    <property type="match status" value="1"/>
</dbReference>
<comment type="caution">
    <text evidence="10">Lacks conserved residue(s) required for the propagation of feature annotation.</text>
</comment>
<dbReference type="RefSeq" id="WP_277679930.1">
    <property type="nucleotide sequence ID" value="NZ_JBHSDV010000002.1"/>
</dbReference>
<comment type="caution">
    <text evidence="12">The sequence shown here is derived from an EMBL/GenBank/DDBJ whole genome shotgun (WGS) entry which is preliminary data.</text>
</comment>
<feature type="binding site" evidence="10">
    <location>
        <position position="174"/>
    </location>
    <ligand>
        <name>a divalent metal cation</name>
        <dbReference type="ChEBI" id="CHEBI:60240"/>
    </ligand>
</feature>
<dbReference type="EMBL" id="JBHSDV010000002">
    <property type="protein sequence ID" value="MFC4387869.1"/>
    <property type="molecule type" value="Genomic_DNA"/>
</dbReference>
<comment type="cofactor">
    <cofactor evidence="5">
        <name>Fe(2+)</name>
        <dbReference type="ChEBI" id="CHEBI:29033"/>
    </cofactor>
</comment>
<keyword evidence="9 10" id="KW-0413">Isomerase</keyword>
<feature type="binding site" evidence="10">
    <location>
        <position position="7"/>
    </location>
    <ligand>
        <name>substrate</name>
    </ligand>
</feature>
<dbReference type="InterPro" id="IPR000056">
    <property type="entry name" value="Ribul_P_3_epim-like"/>
</dbReference>
<comment type="pathway">
    <text evidence="10">Carbohydrate degradation.</text>
</comment>
<feature type="binding site" evidence="10">
    <location>
        <position position="65"/>
    </location>
    <ligand>
        <name>substrate</name>
    </ligand>
</feature>
<protein>
    <recommendedName>
        <fullName evidence="7 10">Ribulose-phosphate 3-epimerase</fullName>
        <ecNumber evidence="7 10">5.1.3.1</ecNumber>
    </recommendedName>
</protein>
<dbReference type="Gene3D" id="3.20.20.70">
    <property type="entry name" value="Aldolase class I"/>
    <property type="match status" value="1"/>
</dbReference>
<feature type="binding site" evidence="10">
    <location>
        <position position="32"/>
    </location>
    <ligand>
        <name>a divalent metal cation</name>
        <dbReference type="ChEBI" id="CHEBI:60240"/>
    </ligand>
</feature>
<proteinExistence type="inferred from homology"/>
<evidence type="ECO:0000256" key="3">
    <source>
        <dbReference type="ARBA" id="ARBA00001941"/>
    </source>
</evidence>
<dbReference type="EC" id="5.1.3.1" evidence="7 10"/>
<comment type="cofactor">
    <cofactor evidence="4">
        <name>Zn(2+)</name>
        <dbReference type="ChEBI" id="CHEBI:29105"/>
    </cofactor>
</comment>
<evidence type="ECO:0000256" key="5">
    <source>
        <dbReference type="ARBA" id="ARBA00001954"/>
    </source>
</evidence>
<feature type="binding site" evidence="10">
    <location>
        <position position="65"/>
    </location>
    <ligand>
        <name>a divalent metal cation</name>
        <dbReference type="ChEBI" id="CHEBI:60240"/>
    </ligand>
</feature>
<dbReference type="CDD" id="cd00429">
    <property type="entry name" value="RPE"/>
    <property type="match status" value="1"/>
</dbReference>
<keyword evidence="10 11" id="KW-0119">Carbohydrate metabolism</keyword>
<comment type="cofactor">
    <cofactor evidence="2">
        <name>Mn(2+)</name>
        <dbReference type="ChEBI" id="CHEBI:29035"/>
    </cofactor>
</comment>
<dbReference type="GO" id="GO:0004750">
    <property type="term" value="F:D-ribulose-phosphate 3-epimerase activity"/>
    <property type="evidence" value="ECO:0007669"/>
    <property type="project" value="UniProtKB-EC"/>
</dbReference>
<evidence type="ECO:0000313" key="13">
    <source>
        <dbReference type="Proteomes" id="UP001595880"/>
    </source>
</evidence>
<dbReference type="NCBIfam" id="NF004076">
    <property type="entry name" value="PRK05581.1-4"/>
    <property type="match status" value="1"/>
</dbReference>